<organism evidence="2 3">
    <name type="scientific">Channa argus</name>
    <name type="common">Northern snakehead</name>
    <name type="synonym">Ophicephalus argus</name>
    <dbReference type="NCBI Taxonomy" id="215402"/>
    <lineage>
        <taxon>Eukaryota</taxon>
        <taxon>Metazoa</taxon>
        <taxon>Chordata</taxon>
        <taxon>Craniata</taxon>
        <taxon>Vertebrata</taxon>
        <taxon>Euteleostomi</taxon>
        <taxon>Actinopterygii</taxon>
        <taxon>Neopterygii</taxon>
        <taxon>Teleostei</taxon>
        <taxon>Neoteleostei</taxon>
        <taxon>Acanthomorphata</taxon>
        <taxon>Anabantaria</taxon>
        <taxon>Anabantiformes</taxon>
        <taxon>Channoidei</taxon>
        <taxon>Channidae</taxon>
        <taxon>Channa</taxon>
    </lineage>
</organism>
<keyword evidence="3" id="KW-1185">Reference proteome</keyword>
<reference evidence="3" key="2">
    <citation type="submission" date="2019-02" db="EMBL/GenBank/DDBJ databases">
        <title>Opniocepnalus argus Var Kimnra genome.</title>
        <authorList>
            <person name="Zhou C."/>
            <person name="Xiao S."/>
        </authorList>
    </citation>
    <scope>NUCLEOTIDE SEQUENCE [LARGE SCALE GENOMIC DNA]</scope>
</reference>
<dbReference type="AlphaFoldDB" id="A0A6G1QBP1"/>
<evidence type="ECO:0000313" key="2">
    <source>
        <dbReference type="EMBL" id="KAF3699688.1"/>
    </source>
</evidence>
<evidence type="ECO:0000313" key="3">
    <source>
        <dbReference type="Proteomes" id="UP000503349"/>
    </source>
</evidence>
<feature type="region of interest" description="Disordered" evidence="1">
    <location>
        <begin position="1"/>
        <end position="20"/>
    </location>
</feature>
<gene>
    <name evidence="2" type="ORF">EXN66_Car015375</name>
</gene>
<name>A0A6G1QBP1_CHAAH</name>
<feature type="compositionally biased region" description="Basic and acidic residues" evidence="1">
    <location>
        <begin position="7"/>
        <end position="18"/>
    </location>
</feature>
<protein>
    <submittedName>
        <fullName evidence="2">Uncharacterized protein</fullName>
    </submittedName>
</protein>
<dbReference type="Proteomes" id="UP000503349">
    <property type="component" value="Chromosome 15"/>
</dbReference>
<dbReference type="EMBL" id="CM015726">
    <property type="protein sequence ID" value="KAF3699688.1"/>
    <property type="molecule type" value="Genomic_DNA"/>
</dbReference>
<reference evidence="2 3" key="1">
    <citation type="submission" date="2019-02" db="EMBL/GenBank/DDBJ databases">
        <title>Opniocepnalus argus genome.</title>
        <authorList>
            <person name="Zhou C."/>
            <person name="Xiao S."/>
        </authorList>
    </citation>
    <scope>NUCLEOTIDE SEQUENCE [LARGE SCALE GENOMIC DNA]</scope>
    <source>
        <strain evidence="2">OARG1902GOOAL</strain>
        <tissue evidence="2">Muscle</tissue>
    </source>
</reference>
<sequence>MNMTQQGKKEEKKQRTEQNCDTGRTCIWNQTRNLTCKEGAQTTPPLCCSE</sequence>
<proteinExistence type="predicted"/>
<accession>A0A6G1QBP1</accession>
<evidence type="ECO:0000256" key="1">
    <source>
        <dbReference type="SAM" id="MobiDB-lite"/>
    </source>
</evidence>